<protein>
    <recommendedName>
        <fullName evidence="3">H/ACA ribonucleoprotein complex non-core subunit NAF1</fullName>
    </recommendedName>
</protein>
<feature type="compositionally biased region" description="Basic and acidic residues" evidence="9">
    <location>
        <begin position="430"/>
        <end position="470"/>
    </location>
</feature>
<reference evidence="11" key="1">
    <citation type="journal article" date="2014" name="Proc. Natl. Acad. Sci. U.S.A.">
        <title>Extensive sampling of basidiomycete genomes demonstrates inadequacy of the white-rot/brown-rot paradigm for wood decay fungi.</title>
        <authorList>
            <person name="Riley R."/>
            <person name="Salamov A.A."/>
            <person name="Brown D.W."/>
            <person name="Nagy L.G."/>
            <person name="Floudas D."/>
            <person name="Held B.W."/>
            <person name="Levasseur A."/>
            <person name="Lombard V."/>
            <person name="Morin E."/>
            <person name="Otillar R."/>
            <person name="Lindquist E.A."/>
            <person name="Sun H."/>
            <person name="LaButti K.M."/>
            <person name="Schmutz J."/>
            <person name="Jabbour D."/>
            <person name="Luo H."/>
            <person name="Baker S.E."/>
            <person name="Pisabarro A.G."/>
            <person name="Walton J.D."/>
            <person name="Blanchette R.A."/>
            <person name="Henrissat B."/>
            <person name="Martin F."/>
            <person name="Cullen D."/>
            <person name="Hibbett D.S."/>
            <person name="Grigoriev I.V."/>
        </authorList>
    </citation>
    <scope>NUCLEOTIDE SEQUENCE [LARGE SCALE GENOMIC DNA]</scope>
    <source>
        <strain evidence="11">CBS 339.88</strain>
    </source>
</reference>
<dbReference type="InterPro" id="IPR009000">
    <property type="entry name" value="Transl_B-barrel_sf"/>
</dbReference>
<evidence type="ECO:0000313" key="10">
    <source>
        <dbReference type="EMBL" id="KDR85704.1"/>
    </source>
</evidence>
<dbReference type="GO" id="GO:0003723">
    <property type="term" value="F:RNA binding"/>
    <property type="evidence" value="ECO:0007669"/>
    <property type="project" value="UniProtKB-KW"/>
</dbReference>
<dbReference type="InterPro" id="IPR040309">
    <property type="entry name" value="Naf1"/>
</dbReference>
<organism evidence="10 11">
    <name type="scientific">Galerina marginata (strain CBS 339.88)</name>
    <dbReference type="NCBI Taxonomy" id="685588"/>
    <lineage>
        <taxon>Eukaryota</taxon>
        <taxon>Fungi</taxon>
        <taxon>Dikarya</taxon>
        <taxon>Basidiomycota</taxon>
        <taxon>Agaricomycotina</taxon>
        <taxon>Agaricomycetes</taxon>
        <taxon>Agaricomycetidae</taxon>
        <taxon>Agaricales</taxon>
        <taxon>Agaricineae</taxon>
        <taxon>Strophariaceae</taxon>
        <taxon>Galerina</taxon>
    </lineage>
</organism>
<feature type="compositionally biased region" description="Low complexity" evidence="9">
    <location>
        <begin position="27"/>
        <end position="36"/>
    </location>
</feature>
<feature type="region of interest" description="Disordered" evidence="9">
    <location>
        <begin position="306"/>
        <end position="340"/>
    </location>
</feature>
<dbReference type="Gene3D" id="2.40.10.230">
    <property type="entry name" value="Probable tRNA pseudouridine synthase domain"/>
    <property type="match status" value="1"/>
</dbReference>
<keyword evidence="11" id="KW-1185">Reference proteome</keyword>
<evidence type="ECO:0000256" key="5">
    <source>
        <dbReference type="ARBA" id="ARBA00022552"/>
    </source>
</evidence>
<gene>
    <name evidence="10" type="ORF">GALMADRAFT_132365</name>
</gene>
<feature type="compositionally biased region" description="Polar residues" evidence="9">
    <location>
        <begin position="513"/>
        <end position="526"/>
    </location>
</feature>
<evidence type="ECO:0000256" key="6">
    <source>
        <dbReference type="ARBA" id="ARBA00022553"/>
    </source>
</evidence>
<dbReference type="Pfam" id="PF04410">
    <property type="entry name" value="Gar1"/>
    <property type="match status" value="1"/>
</dbReference>
<evidence type="ECO:0000256" key="9">
    <source>
        <dbReference type="SAM" id="MobiDB-lite"/>
    </source>
</evidence>
<sequence>MDAFKVPHIMPQDLLLIQELVGVLPPVPASVPAAKSPVEDVKVKKEEDDDISSSDEEGEVASEEEIAAVLIAETGAVTDEDDLNVKVELDEKSQSIPLESSESESDSDSDSDTSDSSHDGARVPNPKIDQDLDDDEDPVPAIASGTYFQTKHELAEAEAQVPMPDVDEVGVDEALEKVGEVMNILDRVAIVRGLPSSQLNRGNDRALDSDTLLVFEDRKVMGYIYETFGPTTQPLYQVKFSNAFPLDPERVRVGREVFHVPTRSRFVFVNQIKVFKGSDASNVHDEEPADDELEFSDDEAEAAYRSRLKRKRGESRARSVIGSASNSRQGTPNPALMRDQELADEGYYTRNAYDERGPYDIDYSTPGPSSSFSSTSGGDAGSGRPAPIPYDDPYGDEYTAPDVVDREARASAPASTGGGSTFNGSNVLRDAARDSRGGGRGRDRQGDRGRGRGRDRDRGGPGHRDRERGRGRGAGAGGSGRGGFQSQSQRYGGGGSIDRQTENMPQVDAYGPRSNSQDINTRRSMSPTSLAIARATGEMDGPYPGREQNEELLRARHQQRLQQQHWIQAGMPNGYPMNGQFPFPTNFSYGVQHHQQGYQPQLHQPGFMMHPGAGGGGGVQPHINPRFASAFGMGMGMGVPGVHHQQLQQTYTGGGIAQMATQNVQQYGAAAVSEAGVASASVSISTPASTSQASWTDEWAVPVQERSSSMSGSVGTGTGTGILTGDANADPKIPPNNLLILFGG</sequence>
<dbReference type="HOGENOM" id="CLU_022331_0_0_1"/>
<dbReference type="PANTHER" id="PTHR31633">
    <property type="entry name" value="H/ACA RIBONUCLEOPROTEIN COMPLEX NON-CORE SUBUNIT NAF1"/>
    <property type="match status" value="1"/>
</dbReference>
<evidence type="ECO:0000313" key="11">
    <source>
        <dbReference type="Proteomes" id="UP000027222"/>
    </source>
</evidence>
<dbReference type="AlphaFoldDB" id="A0A067U095"/>
<name>A0A067U095_GALM3</name>
<comment type="similarity">
    <text evidence="2">Belongs to the NAF1 family.</text>
</comment>
<keyword evidence="7" id="KW-0694">RNA-binding</keyword>
<dbReference type="GO" id="GO:0005634">
    <property type="term" value="C:nucleus"/>
    <property type="evidence" value="ECO:0007669"/>
    <property type="project" value="UniProtKB-SubCell"/>
</dbReference>
<feature type="compositionally biased region" description="Acidic residues" evidence="9">
    <location>
        <begin position="101"/>
        <end position="113"/>
    </location>
</feature>
<keyword evidence="5" id="KW-0698">rRNA processing</keyword>
<keyword evidence="4" id="KW-0690">Ribosome biogenesis</keyword>
<dbReference type="InterPro" id="IPR038664">
    <property type="entry name" value="Gar1/Naf1_Cbf5-bd_sf"/>
</dbReference>
<dbReference type="STRING" id="685588.A0A067U095"/>
<feature type="compositionally biased region" description="Acidic residues" evidence="9">
    <location>
        <begin position="47"/>
        <end position="66"/>
    </location>
</feature>
<dbReference type="GO" id="GO:0005732">
    <property type="term" value="C:sno(s)RNA-containing ribonucleoprotein complex"/>
    <property type="evidence" value="ECO:0007669"/>
    <property type="project" value="InterPro"/>
</dbReference>
<feature type="compositionally biased region" description="Gly residues" evidence="9">
    <location>
        <begin position="472"/>
        <end position="483"/>
    </location>
</feature>
<feature type="region of interest" description="Disordered" evidence="9">
    <location>
        <begin position="353"/>
        <end position="526"/>
    </location>
</feature>
<dbReference type="GO" id="GO:0000493">
    <property type="term" value="P:box H/ACA snoRNP assembly"/>
    <property type="evidence" value="ECO:0007669"/>
    <property type="project" value="InterPro"/>
</dbReference>
<dbReference type="GO" id="GO:0006364">
    <property type="term" value="P:rRNA processing"/>
    <property type="evidence" value="ECO:0007669"/>
    <property type="project" value="UniProtKB-KW"/>
</dbReference>
<dbReference type="PANTHER" id="PTHR31633:SF1">
    <property type="entry name" value="H_ACA RIBONUCLEOPROTEIN COMPLEX NON-CORE SUBUNIT NAF1"/>
    <property type="match status" value="1"/>
</dbReference>
<evidence type="ECO:0000256" key="1">
    <source>
        <dbReference type="ARBA" id="ARBA00004123"/>
    </source>
</evidence>
<feature type="compositionally biased region" description="Low complexity" evidence="9">
    <location>
        <begin position="364"/>
        <end position="377"/>
    </location>
</feature>
<feature type="compositionally biased region" description="Polar residues" evidence="9">
    <location>
        <begin position="322"/>
        <end position="332"/>
    </location>
</feature>
<feature type="compositionally biased region" description="Basic and acidic residues" evidence="9">
    <location>
        <begin position="83"/>
        <end position="93"/>
    </location>
</feature>
<evidence type="ECO:0000256" key="4">
    <source>
        <dbReference type="ARBA" id="ARBA00022517"/>
    </source>
</evidence>
<feature type="compositionally biased region" description="Basic and acidic residues" evidence="9">
    <location>
        <begin position="37"/>
        <end position="46"/>
    </location>
</feature>
<evidence type="ECO:0000256" key="7">
    <source>
        <dbReference type="ARBA" id="ARBA00022884"/>
    </source>
</evidence>
<dbReference type="EMBL" id="KL142367">
    <property type="protein sequence ID" value="KDR85704.1"/>
    <property type="molecule type" value="Genomic_DNA"/>
</dbReference>
<accession>A0A067U095</accession>
<comment type="subcellular location">
    <subcellularLocation>
        <location evidence="1">Nucleus</location>
    </subcellularLocation>
</comment>
<dbReference type="GO" id="GO:0001522">
    <property type="term" value="P:pseudouridine synthesis"/>
    <property type="evidence" value="ECO:0007669"/>
    <property type="project" value="InterPro"/>
</dbReference>
<dbReference type="SUPFAM" id="SSF50447">
    <property type="entry name" value="Translation proteins"/>
    <property type="match status" value="1"/>
</dbReference>
<keyword evidence="6" id="KW-0597">Phosphoprotein</keyword>
<evidence type="ECO:0000256" key="2">
    <source>
        <dbReference type="ARBA" id="ARBA00009801"/>
    </source>
</evidence>
<dbReference type="InterPro" id="IPR007504">
    <property type="entry name" value="H/ACA_rnp_Gar1/Naf1"/>
</dbReference>
<keyword evidence="8" id="KW-0539">Nucleus</keyword>
<dbReference type="Proteomes" id="UP000027222">
    <property type="component" value="Unassembled WGS sequence"/>
</dbReference>
<feature type="region of interest" description="Disordered" evidence="9">
    <location>
        <begin position="27"/>
        <end position="142"/>
    </location>
</feature>
<proteinExistence type="inferred from homology"/>
<dbReference type="OrthoDB" id="21550at2759"/>
<evidence type="ECO:0000256" key="8">
    <source>
        <dbReference type="ARBA" id="ARBA00023242"/>
    </source>
</evidence>
<evidence type="ECO:0000256" key="3">
    <source>
        <dbReference type="ARBA" id="ARBA00021438"/>
    </source>
</evidence>